<dbReference type="SUPFAM" id="SSF47413">
    <property type="entry name" value="lambda repressor-like DNA-binding domains"/>
    <property type="match status" value="1"/>
</dbReference>
<gene>
    <name evidence="2" type="ORF">F130042H8_05630</name>
</gene>
<dbReference type="EMBL" id="BAABXL010000001">
    <property type="protein sequence ID" value="GAA6267503.1"/>
    <property type="molecule type" value="Genomic_DNA"/>
</dbReference>
<keyword evidence="3" id="KW-1185">Reference proteome</keyword>
<evidence type="ECO:0000259" key="1">
    <source>
        <dbReference type="PROSITE" id="PS50943"/>
    </source>
</evidence>
<proteinExistence type="predicted"/>
<dbReference type="Gene3D" id="1.10.260.40">
    <property type="entry name" value="lambda repressor-like DNA-binding domains"/>
    <property type="match status" value="1"/>
</dbReference>
<accession>A0ABQ0ATZ0</accession>
<comment type="caution">
    <text evidence="2">The sequence shown here is derived from an EMBL/GenBank/DDBJ whole genome shotgun (WGS) entry which is preliminary data.</text>
</comment>
<name>A0ABQ0ATZ0_9FIRM</name>
<dbReference type="Proteomes" id="UP001600894">
    <property type="component" value="Unassembled WGS sequence"/>
</dbReference>
<organism evidence="2 3">
    <name type="scientific">Enterocloster alcoholdehydrogenati</name>
    <dbReference type="NCBI Taxonomy" id="2547410"/>
    <lineage>
        <taxon>Bacteria</taxon>
        <taxon>Bacillati</taxon>
        <taxon>Bacillota</taxon>
        <taxon>Clostridia</taxon>
        <taxon>Lachnospirales</taxon>
        <taxon>Lachnospiraceae</taxon>
        <taxon>Enterocloster</taxon>
    </lineage>
</organism>
<sequence length="127" mass="14843">MSKKNYQEQVQNSPYAKNAREIGQRLYSLRREKNLSAGELVAQIESIQRDGDKQVKLSKTQYSRFENGTAFMNSEIMLALCDFYHIPADFLLYGKETLDYNVRYLTKNKETLIVAFESLAKYLRNIQ</sequence>
<reference evidence="2 3" key="1">
    <citation type="submission" date="2024-04" db="EMBL/GenBank/DDBJ databases">
        <title>Defined microbial consortia suppress multidrug-resistant proinflammatory Enterobacteriaceae via ecological control.</title>
        <authorList>
            <person name="Furuichi M."/>
            <person name="Kawaguchi T."/>
            <person name="Pust M."/>
            <person name="Yasuma K."/>
            <person name="Plichta D."/>
            <person name="Hasegawa N."/>
            <person name="Ohya T."/>
            <person name="Bhattarai S."/>
            <person name="Sasajima S."/>
            <person name="Aoto Y."/>
            <person name="Tuganbaev T."/>
            <person name="Yaginuma M."/>
            <person name="Ueda M."/>
            <person name="Okahashi N."/>
            <person name="Amafuji K."/>
            <person name="Kiridooshi Y."/>
            <person name="Sugita K."/>
            <person name="Strazar M."/>
            <person name="Skelly A."/>
            <person name="Suda W."/>
            <person name="Hattori M."/>
            <person name="Nakamoto N."/>
            <person name="Caballero S."/>
            <person name="Norman J."/>
            <person name="Olle B."/>
            <person name="Tanoue T."/>
            <person name="Arita M."/>
            <person name="Bucci V."/>
            <person name="Atarashi K."/>
            <person name="Xavier R."/>
            <person name="Honda K."/>
        </authorList>
    </citation>
    <scope>NUCLEOTIDE SEQUENCE [LARGE SCALE GENOMIC DNA]</scope>
    <source>
        <strain evidence="3">f13</strain>
    </source>
</reference>
<dbReference type="Pfam" id="PF12844">
    <property type="entry name" value="HTH_19"/>
    <property type="match status" value="1"/>
</dbReference>
<protein>
    <recommendedName>
        <fullName evidence="1">HTH cro/C1-type domain-containing protein</fullName>
    </recommendedName>
</protein>
<dbReference type="CDD" id="cd00093">
    <property type="entry name" value="HTH_XRE"/>
    <property type="match status" value="1"/>
</dbReference>
<feature type="domain" description="HTH cro/C1-type" evidence="1">
    <location>
        <begin position="57"/>
        <end position="91"/>
    </location>
</feature>
<dbReference type="RefSeq" id="WP_390469220.1">
    <property type="nucleotide sequence ID" value="NZ_BAABXL010000001.1"/>
</dbReference>
<dbReference type="InterPro" id="IPR010982">
    <property type="entry name" value="Lambda_DNA-bd_dom_sf"/>
</dbReference>
<evidence type="ECO:0000313" key="2">
    <source>
        <dbReference type="EMBL" id="GAA6267503.1"/>
    </source>
</evidence>
<dbReference type="PROSITE" id="PS50943">
    <property type="entry name" value="HTH_CROC1"/>
    <property type="match status" value="1"/>
</dbReference>
<dbReference type="InterPro" id="IPR001387">
    <property type="entry name" value="Cro/C1-type_HTH"/>
</dbReference>
<evidence type="ECO:0000313" key="3">
    <source>
        <dbReference type="Proteomes" id="UP001600894"/>
    </source>
</evidence>
<dbReference type="SMART" id="SM00530">
    <property type="entry name" value="HTH_XRE"/>
    <property type="match status" value="1"/>
</dbReference>